<gene>
    <name evidence="1" type="ORF">EfsSVR2332_27010</name>
</gene>
<protein>
    <submittedName>
        <fullName evidence="1">Uncharacterized protein</fullName>
    </submittedName>
</protein>
<accession>A0AC59HSF2</accession>
<dbReference type="EMBL" id="AP026729">
    <property type="protein sequence ID" value="BDQ62623.1"/>
    <property type="molecule type" value="Genomic_DNA"/>
</dbReference>
<name>A0AC59HSF2_ENTFL</name>
<reference evidence="1" key="1">
    <citation type="submission" date="2022-08" db="EMBL/GenBank/DDBJ databases">
        <title>Molecular epidemiological analysis of five strains of VanD-type vancomycin-resistant Enterococcus faecalis.</title>
        <authorList>
            <person name="Mimura K."/>
            <person name="Hashimoto Y."/>
            <person name="Tomita H."/>
        </authorList>
    </citation>
    <scope>NUCLEOTIDE SEQUENCE</scope>
    <source>
        <strain evidence="1">SVR2332</strain>
    </source>
</reference>
<sequence>MSKSIHEITKESWLKATFPEWGTYLNEEINQTNVLQGTVALWWLGCTGIWLKTHENTNILCDLWCGTGKQTHGNGLMKKWPSNDAHEWLPKNAT</sequence>
<dbReference type="Proteomes" id="UP001317613">
    <property type="component" value="Chromosome"/>
</dbReference>
<evidence type="ECO:0000313" key="2">
    <source>
        <dbReference type="Proteomes" id="UP001317613"/>
    </source>
</evidence>
<evidence type="ECO:0000313" key="1">
    <source>
        <dbReference type="EMBL" id="BDQ62623.1"/>
    </source>
</evidence>
<proteinExistence type="predicted"/>
<organism evidence="1 2">
    <name type="scientific">Enterococcus faecalis</name>
    <name type="common">Streptococcus faecalis</name>
    <dbReference type="NCBI Taxonomy" id="1351"/>
    <lineage>
        <taxon>Bacteria</taxon>
        <taxon>Bacillati</taxon>
        <taxon>Bacillota</taxon>
        <taxon>Bacilli</taxon>
        <taxon>Lactobacillales</taxon>
        <taxon>Enterococcaceae</taxon>
        <taxon>Enterococcus</taxon>
    </lineage>
</organism>